<dbReference type="SUPFAM" id="SSF52009">
    <property type="entry name" value="Phosphohistidine domain"/>
    <property type="match status" value="1"/>
</dbReference>
<dbReference type="InterPro" id="IPR002192">
    <property type="entry name" value="PPDK_AMP/ATP-bd"/>
</dbReference>
<dbReference type="EMBL" id="JACPRF010000277">
    <property type="protein sequence ID" value="MBI2877047.1"/>
    <property type="molecule type" value="Genomic_DNA"/>
</dbReference>
<dbReference type="InterPro" id="IPR051549">
    <property type="entry name" value="PEP_Utilizing_Enz"/>
</dbReference>
<evidence type="ECO:0000259" key="2">
    <source>
        <dbReference type="Pfam" id="PF01326"/>
    </source>
</evidence>
<dbReference type="Proteomes" id="UP000769766">
    <property type="component" value="Unassembled WGS sequence"/>
</dbReference>
<evidence type="ECO:0000313" key="4">
    <source>
        <dbReference type="Proteomes" id="UP000769766"/>
    </source>
</evidence>
<dbReference type="Pfam" id="PF01326">
    <property type="entry name" value="PPDK_N"/>
    <property type="match status" value="1"/>
</dbReference>
<dbReference type="Gene3D" id="3.50.30.10">
    <property type="entry name" value="Phosphohistidine domain"/>
    <property type="match status" value="1"/>
</dbReference>
<feature type="domain" description="PEP-utilising enzyme mobile" evidence="1">
    <location>
        <begin position="803"/>
        <end position="873"/>
    </location>
</feature>
<protein>
    <submittedName>
        <fullName evidence="3">Pyruvate, phosphate dikinase</fullName>
    </submittedName>
</protein>
<evidence type="ECO:0000259" key="1">
    <source>
        <dbReference type="Pfam" id="PF00391"/>
    </source>
</evidence>
<feature type="domain" description="Pyruvate phosphate dikinase AMP/ATP-binding" evidence="2">
    <location>
        <begin position="17"/>
        <end position="322"/>
    </location>
</feature>
<organism evidence="3 4">
    <name type="scientific">Tectimicrobiota bacterium</name>
    <dbReference type="NCBI Taxonomy" id="2528274"/>
    <lineage>
        <taxon>Bacteria</taxon>
        <taxon>Pseudomonadati</taxon>
        <taxon>Nitrospinota/Tectimicrobiota group</taxon>
        <taxon>Candidatus Tectimicrobiota</taxon>
    </lineage>
</organism>
<keyword evidence="3" id="KW-0670">Pyruvate</keyword>
<dbReference type="GO" id="GO:0005524">
    <property type="term" value="F:ATP binding"/>
    <property type="evidence" value="ECO:0007669"/>
    <property type="project" value="InterPro"/>
</dbReference>
<dbReference type="Gene3D" id="3.30.470.20">
    <property type="entry name" value="ATP-grasp fold, B domain"/>
    <property type="match status" value="1"/>
</dbReference>
<name>A0A932FX69_UNCTE</name>
<gene>
    <name evidence="3" type="ORF">HYY20_09215</name>
</gene>
<dbReference type="AlphaFoldDB" id="A0A932FX69"/>
<dbReference type="InterPro" id="IPR013815">
    <property type="entry name" value="ATP_grasp_subdomain_1"/>
</dbReference>
<evidence type="ECO:0000313" key="3">
    <source>
        <dbReference type="EMBL" id="MBI2877047.1"/>
    </source>
</evidence>
<proteinExistence type="predicted"/>
<accession>A0A932FX69</accession>
<dbReference type="Gene3D" id="3.30.1490.20">
    <property type="entry name" value="ATP-grasp fold, A domain"/>
    <property type="match status" value="1"/>
</dbReference>
<dbReference type="PANTHER" id="PTHR43615">
    <property type="entry name" value="PHOSPHOENOLPYRUVATE SYNTHASE-RELATED"/>
    <property type="match status" value="1"/>
</dbReference>
<sequence>MTYLVDWEMAVALGPAAVGGKGWNLGRLHRYGFAVPAGGVVVADAYRLFLRENGLEPRVASLSTLRAGEVTDPAAARGLDEMTEAIRAARLPEALAADLERFLASPGLAGRPVAVRSSATAEDSAAASFAGIHHSFLNVTGLPAVAAALRGCYASLWTPQAVAYRRRLGLSDREVAAAVVILVMVPARAAGVAFSADPRTGNRSQMILNATLGLGELLVSGAVEPDAYRLEQGDFPLIVERRIGNKQRIARPGSGGGTEWVELPAEERHRPALTDAQVEQLAHLVLRVQDALGEDDLPQDVEWAWDGEQFVLLQARPLTHLPEPGFPGIAGQPVIWSNANLKEVMPGVPTPFNWTTVRPAIDTLLSASFRRGGYPLPPGLRWVRLYQGRPYFNLSALQWAVYDGFGTRPEEMNRHLGGYQPTIAGVPAGSPFRGLAGLRRLARTLRLVIPVLRLNRQAPEEFRRHWRWAESQEARDFRQFSHRELVGLLQELKRRIHGFLPRVSLINGSFSSTHQQLESALERRFPDRGTALANALLAGSEGVTSAEQGYRLLALGRVAGEEPQAQAFFAAADSDLRGWRQALAGTRFVPEFEQFLRDYGHRAICEIEISHPRWREDPSYLLEVVRAHVRANGAVRPQPAEEKRRAAEAELDSLGRLPRSNLHAITRRAREAARLREMAKSVMVKLGGVSRLLALEIGRRLVREGRLEAPEEIFYISRADLEALLSGTWDGRGIQALVADRQARREALRGLNPPDVMLDDTPQPCAAAPAAHSPLLTGIGVASGQASGRARLIHHPAEGHRLEPGEVLVAPSTDPAWTPLFLRASALVMEVGGYLSHGAIVAREYGIPAVVNIPGVLGAVVDGQLLTVDGDAGKVYPGRIE</sequence>
<dbReference type="InterPro" id="IPR008279">
    <property type="entry name" value="PEP-util_enz_mobile_dom"/>
</dbReference>
<dbReference type="PANTHER" id="PTHR43615:SF1">
    <property type="entry name" value="PPDK_N DOMAIN-CONTAINING PROTEIN"/>
    <property type="match status" value="1"/>
</dbReference>
<dbReference type="InterPro" id="IPR036637">
    <property type="entry name" value="Phosphohistidine_dom_sf"/>
</dbReference>
<dbReference type="SUPFAM" id="SSF56059">
    <property type="entry name" value="Glutathione synthetase ATP-binding domain-like"/>
    <property type="match status" value="1"/>
</dbReference>
<dbReference type="Pfam" id="PF00391">
    <property type="entry name" value="PEP-utilizers"/>
    <property type="match status" value="1"/>
</dbReference>
<comment type="caution">
    <text evidence="3">The sequence shown here is derived from an EMBL/GenBank/DDBJ whole genome shotgun (WGS) entry which is preliminary data.</text>
</comment>
<dbReference type="GO" id="GO:0016301">
    <property type="term" value="F:kinase activity"/>
    <property type="evidence" value="ECO:0007669"/>
    <property type="project" value="InterPro"/>
</dbReference>
<reference evidence="3" key="1">
    <citation type="submission" date="2020-07" db="EMBL/GenBank/DDBJ databases">
        <title>Huge and variable diversity of episymbiotic CPR bacteria and DPANN archaea in groundwater ecosystems.</title>
        <authorList>
            <person name="He C.Y."/>
            <person name="Keren R."/>
            <person name="Whittaker M."/>
            <person name="Farag I.F."/>
            <person name="Doudna J."/>
            <person name="Cate J.H.D."/>
            <person name="Banfield J.F."/>
        </authorList>
    </citation>
    <scope>NUCLEOTIDE SEQUENCE</scope>
    <source>
        <strain evidence="3">NC_groundwater_672_Ag_B-0.1um_62_36</strain>
    </source>
</reference>